<keyword evidence="10 17" id="KW-0762">Sugar transport</keyword>
<protein>
    <recommendedName>
        <fullName evidence="7 17">Phosphoenolpyruvate-protein phosphotransferase</fullName>
        <ecNumber evidence="6 17">2.7.3.9</ecNumber>
    </recommendedName>
    <alternativeName>
        <fullName evidence="16 17">Phosphotransferase system, enzyme I</fullName>
    </alternativeName>
</protein>
<gene>
    <name evidence="25" type="primary">ptsP</name>
    <name evidence="25" type="ORF">C0601_11900</name>
</gene>
<dbReference type="NCBIfam" id="TIGR01417">
    <property type="entry name" value="PTS_I_fam"/>
    <property type="match status" value="1"/>
</dbReference>
<comment type="catalytic activity">
    <reaction evidence="1 17">
        <text>L-histidyl-[protein] + phosphoenolpyruvate = N(pros)-phospho-L-histidyl-[protein] + pyruvate</text>
        <dbReference type="Rhea" id="RHEA:23880"/>
        <dbReference type="Rhea" id="RHEA-COMP:9745"/>
        <dbReference type="Rhea" id="RHEA-COMP:9746"/>
        <dbReference type="ChEBI" id="CHEBI:15361"/>
        <dbReference type="ChEBI" id="CHEBI:29979"/>
        <dbReference type="ChEBI" id="CHEBI:58702"/>
        <dbReference type="ChEBI" id="CHEBI:64837"/>
        <dbReference type="EC" id="2.7.3.9"/>
    </reaction>
</comment>
<evidence type="ECO:0000256" key="10">
    <source>
        <dbReference type="ARBA" id="ARBA00022597"/>
    </source>
</evidence>
<evidence type="ECO:0000256" key="9">
    <source>
        <dbReference type="ARBA" id="ARBA00022490"/>
    </source>
</evidence>
<evidence type="ECO:0000256" key="18">
    <source>
        <dbReference type="PIRSR" id="PIRSR000732-1"/>
    </source>
</evidence>
<evidence type="ECO:0000256" key="17">
    <source>
        <dbReference type="PIRNR" id="PIRNR000732"/>
    </source>
</evidence>
<evidence type="ECO:0000256" key="7">
    <source>
        <dbReference type="ARBA" id="ARBA00016544"/>
    </source>
</evidence>
<feature type="binding site" evidence="20">
    <location>
        <position position="443"/>
    </location>
    <ligand>
        <name>Mg(2+)</name>
        <dbReference type="ChEBI" id="CHEBI:18420"/>
    </ligand>
</feature>
<dbReference type="InterPro" id="IPR023151">
    <property type="entry name" value="PEP_util_CS"/>
</dbReference>
<feature type="binding site" evidence="19">
    <location>
        <position position="343"/>
    </location>
    <ligand>
        <name>phosphoenolpyruvate</name>
        <dbReference type="ChEBI" id="CHEBI:58702"/>
    </ligand>
</feature>
<dbReference type="InterPro" id="IPR015813">
    <property type="entry name" value="Pyrv/PenolPyrv_kinase-like_dom"/>
</dbReference>
<dbReference type="Gene3D" id="3.20.20.60">
    <property type="entry name" value="Phosphoenolpyruvate-binding domains"/>
    <property type="match status" value="1"/>
</dbReference>
<evidence type="ECO:0000256" key="6">
    <source>
        <dbReference type="ARBA" id="ARBA00012232"/>
    </source>
</evidence>
<feature type="binding site" evidence="20">
    <location>
        <position position="467"/>
    </location>
    <ligand>
        <name>Mg(2+)</name>
        <dbReference type="ChEBI" id="CHEBI:18420"/>
    </ligand>
</feature>
<evidence type="ECO:0000256" key="14">
    <source>
        <dbReference type="ARBA" id="ARBA00022777"/>
    </source>
</evidence>
<proteinExistence type="inferred from homology"/>
<evidence type="ECO:0000259" key="23">
    <source>
        <dbReference type="Pfam" id="PF02896"/>
    </source>
</evidence>
<keyword evidence="13 17" id="KW-0479">Metal-binding</keyword>
<evidence type="ECO:0000313" key="26">
    <source>
        <dbReference type="Proteomes" id="UP000234857"/>
    </source>
</evidence>
<feature type="domain" description="Phosphotransferase system enzyme I N-terminal" evidence="24">
    <location>
        <begin position="5"/>
        <end position="129"/>
    </location>
</feature>
<dbReference type="InterPro" id="IPR036637">
    <property type="entry name" value="Phosphohistidine_dom_sf"/>
</dbReference>
<name>A0A2N5ZB46_MUIH1</name>
<dbReference type="InterPro" id="IPR036618">
    <property type="entry name" value="PtsI_HPr-bd_sf"/>
</dbReference>
<evidence type="ECO:0000256" key="8">
    <source>
        <dbReference type="ARBA" id="ARBA00022448"/>
    </source>
</evidence>
<evidence type="ECO:0000256" key="19">
    <source>
        <dbReference type="PIRSR" id="PIRSR000732-2"/>
    </source>
</evidence>
<feature type="domain" description="PEP-utilising enzyme C-terminal" evidence="23">
    <location>
        <begin position="269"/>
        <end position="552"/>
    </location>
</feature>
<feature type="binding site" evidence="19">
    <location>
        <position position="307"/>
    </location>
    <ligand>
        <name>phosphoenolpyruvate</name>
        <dbReference type="ChEBI" id="CHEBI:58702"/>
    </ligand>
</feature>
<dbReference type="EC" id="2.7.3.9" evidence="6 17"/>
<keyword evidence="11 17" id="KW-0808">Transferase</keyword>
<dbReference type="InterPro" id="IPR040442">
    <property type="entry name" value="Pyrv_kinase-like_dom_sf"/>
</dbReference>
<feature type="binding site" evidence="19">
    <location>
        <position position="477"/>
    </location>
    <ligand>
        <name>phosphoenolpyruvate</name>
        <dbReference type="ChEBI" id="CHEBI:58702"/>
    </ligand>
</feature>
<evidence type="ECO:0000256" key="5">
    <source>
        <dbReference type="ARBA" id="ARBA00007837"/>
    </source>
</evidence>
<feature type="active site" description="Tele-phosphohistidine intermediate" evidence="18">
    <location>
        <position position="193"/>
    </location>
</feature>
<dbReference type="Gene3D" id="1.10.274.10">
    <property type="entry name" value="PtsI, HPr-binding domain"/>
    <property type="match status" value="1"/>
</dbReference>
<dbReference type="Proteomes" id="UP000234857">
    <property type="component" value="Unassembled WGS sequence"/>
</dbReference>
<evidence type="ECO:0000256" key="15">
    <source>
        <dbReference type="ARBA" id="ARBA00022842"/>
    </source>
</evidence>
<dbReference type="GO" id="GO:0005737">
    <property type="term" value="C:cytoplasm"/>
    <property type="evidence" value="ECO:0007669"/>
    <property type="project" value="UniProtKB-SubCell"/>
</dbReference>
<dbReference type="Pfam" id="PF02896">
    <property type="entry name" value="PEP-utilizers_C"/>
    <property type="match status" value="1"/>
</dbReference>
<evidence type="ECO:0000256" key="16">
    <source>
        <dbReference type="ARBA" id="ARBA00033235"/>
    </source>
</evidence>
<dbReference type="EMBL" id="PKTG01000127">
    <property type="protein sequence ID" value="PLX15885.1"/>
    <property type="molecule type" value="Genomic_DNA"/>
</dbReference>
<evidence type="ECO:0000256" key="21">
    <source>
        <dbReference type="SAM" id="Coils"/>
    </source>
</evidence>
<dbReference type="PANTHER" id="PTHR46244:SF3">
    <property type="entry name" value="PHOSPHOENOLPYRUVATE-PROTEIN PHOSPHOTRANSFERASE"/>
    <property type="match status" value="1"/>
</dbReference>
<evidence type="ECO:0000256" key="13">
    <source>
        <dbReference type="ARBA" id="ARBA00022723"/>
    </source>
</evidence>
<dbReference type="InterPro" id="IPR008731">
    <property type="entry name" value="PTS_EIN"/>
</dbReference>
<evidence type="ECO:0000313" key="25">
    <source>
        <dbReference type="EMBL" id="PLX15885.1"/>
    </source>
</evidence>
<feature type="active site" description="Proton donor" evidence="18">
    <location>
        <position position="514"/>
    </location>
</feature>
<dbReference type="InterPro" id="IPR024692">
    <property type="entry name" value="PTS_EI"/>
</dbReference>
<keyword evidence="12 17" id="KW-0598">Phosphotransferase system</keyword>
<evidence type="ECO:0000256" key="2">
    <source>
        <dbReference type="ARBA" id="ARBA00001946"/>
    </source>
</evidence>
<dbReference type="InterPro" id="IPR018274">
    <property type="entry name" value="PEP_util_AS"/>
</dbReference>
<reference evidence="25 26" key="1">
    <citation type="submission" date="2017-11" db="EMBL/GenBank/DDBJ databases">
        <title>Genome-resolved metagenomics identifies genetic mobility, metabolic interactions, and unexpected diversity in perchlorate-reducing communities.</title>
        <authorList>
            <person name="Barnum T.P."/>
            <person name="Figueroa I.A."/>
            <person name="Carlstrom C.I."/>
            <person name="Lucas L.N."/>
            <person name="Engelbrektson A.L."/>
            <person name="Coates J.D."/>
        </authorList>
    </citation>
    <scope>NUCLEOTIDE SEQUENCE [LARGE SCALE GENOMIC DNA]</scope>
    <source>
        <strain evidence="25">BM706</strain>
    </source>
</reference>
<evidence type="ECO:0000259" key="24">
    <source>
        <dbReference type="Pfam" id="PF05524"/>
    </source>
</evidence>
<dbReference type="InterPro" id="IPR008279">
    <property type="entry name" value="PEP-util_enz_mobile_dom"/>
</dbReference>
<dbReference type="GO" id="GO:0008965">
    <property type="term" value="F:phosphoenolpyruvate-protein phosphotransferase activity"/>
    <property type="evidence" value="ECO:0007669"/>
    <property type="project" value="UniProtKB-EC"/>
</dbReference>
<keyword evidence="14 17" id="KW-0418">Kinase</keyword>
<dbReference type="SUPFAM" id="SSF52009">
    <property type="entry name" value="Phosphohistidine domain"/>
    <property type="match status" value="1"/>
</dbReference>
<dbReference type="GO" id="GO:0009401">
    <property type="term" value="P:phosphoenolpyruvate-dependent sugar phosphotransferase system"/>
    <property type="evidence" value="ECO:0007669"/>
    <property type="project" value="UniProtKB-KW"/>
</dbReference>
<comment type="similarity">
    <text evidence="5 17">Belongs to the PEP-utilizing enzyme family.</text>
</comment>
<comment type="caution">
    <text evidence="25">The sequence shown here is derived from an EMBL/GenBank/DDBJ whole genome shotgun (WGS) entry which is preliminary data.</text>
</comment>
<dbReference type="InterPro" id="IPR006318">
    <property type="entry name" value="PTS_EI-like"/>
</dbReference>
<evidence type="ECO:0000256" key="11">
    <source>
        <dbReference type="ARBA" id="ARBA00022679"/>
    </source>
</evidence>
<accession>A0A2N5ZB46</accession>
<keyword evidence="15 17" id="KW-0460">Magnesium</keyword>
<comment type="function">
    <text evidence="3 17">General (non sugar-specific) component of the phosphoenolpyruvate-dependent sugar phosphotransferase system (sugar PTS). This major carbohydrate active-transport system catalyzes the phosphorylation of incoming sugar substrates concomitantly with their translocation across the cell membrane. Enzyme I transfers the phosphoryl group from phosphoenolpyruvate (PEP) to the phosphoryl carrier protein (HPr).</text>
</comment>
<comment type="subcellular location">
    <subcellularLocation>
        <location evidence="4 17">Cytoplasm</location>
    </subcellularLocation>
</comment>
<dbReference type="SUPFAM" id="SSF51621">
    <property type="entry name" value="Phosphoenolpyruvate/pyruvate domain"/>
    <property type="match status" value="1"/>
</dbReference>
<keyword evidence="21" id="KW-0175">Coiled coil</keyword>
<dbReference type="PROSITE" id="PS00370">
    <property type="entry name" value="PEP_ENZYMES_PHOS_SITE"/>
    <property type="match status" value="1"/>
</dbReference>
<feature type="domain" description="PEP-utilising enzyme mobile" evidence="22">
    <location>
        <begin position="157"/>
        <end position="236"/>
    </location>
</feature>
<keyword evidence="25" id="KW-0670">Pyruvate</keyword>
<organism evidence="25 26">
    <name type="scientific">Muiribacterium halophilum</name>
    <dbReference type="NCBI Taxonomy" id="2053465"/>
    <lineage>
        <taxon>Bacteria</taxon>
        <taxon>Candidatus Muiribacteriota</taxon>
        <taxon>Candidatus Muiribacteriia</taxon>
        <taxon>Candidatus Muiribacteriales</taxon>
        <taxon>Candidatus Muiribacteriaceae</taxon>
        <taxon>Candidatus Muiribacterium</taxon>
    </lineage>
</organism>
<dbReference type="PROSITE" id="PS00742">
    <property type="entry name" value="PEP_ENZYMES_2"/>
    <property type="match status" value="1"/>
</dbReference>
<dbReference type="InterPro" id="IPR000121">
    <property type="entry name" value="PEP_util_C"/>
</dbReference>
<dbReference type="PIRSF" id="PIRSF000732">
    <property type="entry name" value="PTS_enzyme_I"/>
    <property type="match status" value="1"/>
</dbReference>
<dbReference type="Pfam" id="PF05524">
    <property type="entry name" value="PEP-utilisers_N"/>
    <property type="match status" value="1"/>
</dbReference>
<dbReference type="Pfam" id="PF00391">
    <property type="entry name" value="PEP-utilizers"/>
    <property type="match status" value="1"/>
</dbReference>
<dbReference type="GO" id="GO:0046872">
    <property type="term" value="F:metal ion binding"/>
    <property type="evidence" value="ECO:0007669"/>
    <property type="project" value="UniProtKB-KW"/>
</dbReference>
<feature type="binding site" evidence="19">
    <location>
        <begin position="466"/>
        <end position="467"/>
    </location>
    <ligand>
        <name>phosphoenolpyruvate</name>
        <dbReference type="ChEBI" id="CHEBI:58702"/>
    </ligand>
</feature>
<keyword evidence="9 17" id="KW-0963">Cytoplasm</keyword>
<evidence type="ECO:0000256" key="4">
    <source>
        <dbReference type="ARBA" id="ARBA00004496"/>
    </source>
</evidence>
<evidence type="ECO:0000256" key="3">
    <source>
        <dbReference type="ARBA" id="ARBA00002728"/>
    </source>
</evidence>
<comment type="cofactor">
    <cofactor evidence="2 17 20">
        <name>Mg(2+)</name>
        <dbReference type="ChEBI" id="CHEBI:18420"/>
    </cofactor>
</comment>
<dbReference type="GO" id="GO:0016301">
    <property type="term" value="F:kinase activity"/>
    <property type="evidence" value="ECO:0007669"/>
    <property type="project" value="UniProtKB-KW"/>
</dbReference>
<dbReference type="PRINTS" id="PR01736">
    <property type="entry name" value="PHPHTRNFRASE"/>
</dbReference>
<dbReference type="InterPro" id="IPR050499">
    <property type="entry name" value="PEP-utilizing_PTS_enzyme"/>
</dbReference>
<dbReference type="SUPFAM" id="SSF47831">
    <property type="entry name" value="Enzyme I of the PEP:sugar phosphotransferase system HPr-binding (sub)domain"/>
    <property type="match status" value="1"/>
</dbReference>
<evidence type="ECO:0000256" key="12">
    <source>
        <dbReference type="ARBA" id="ARBA00022683"/>
    </source>
</evidence>
<evidence type="ECO:0000259" key="22">
    <source>
        <dbReference type="Pfam" id="PF00391"/>
    </source>
</evidence>
<feature type="coiled-coil region" evidence="21">
    <location>
        <begin position="407"/>
        <end position="434"/>
    </location>
</feature>
<dbReference type="AlphaFoldDB" id="A0A2N5ZB46"/>
<keyword evidence="8 17" id="KW-0813">Transport</keyword>
<dbReference type="Gene3D" id="3.50.30.10">
    <property type="entry name" value="Phosphohistidine domain"/>
    <property type="match status" value="1"/>
</dbReference>
<evidence type="ECO:0000256" key="20">
    <source>
        <dbReference type="PIRSR" id="PIRSR000732-3"/>
    </source>
</evidence>
<dbReference type="PANTHER" id="PTHR46244">
    <property type="entry name" value="PHOSPHOENOLPYRUVATE-PROTEIN PHOSPHOTRANSFERASE"/>
    <property type="match status" value="1"/>
</dbReference>
<evidence type="ECO:0000256" key="1">
    <source>
        <dbReference type="ARBA" id="ARBA00000683"/>
    </source>
</evidence>
<sequence length="591" mass="67023">MKIFKGKGVANGIIKGRIILYLAESFINVEPRRITKEQIDHELKRFDTAIVKSKKQLSAIKSKVKKTLGISEANIFHSQILILQDNVLINKVIKYIEEDLINAEYAVVKTIKGFVKELEKTDNTYLRERVIDFEDIKNRLLKNMGTGLYETEFRHTEEPTIAVAQNITASDSIELINMGVKALVLEKGGATSHSAILARAMGVPTVMGIDNLINTLIEERHSNDTWDKCIVDAYRGKVIVDPDEKTCVKYDTRIKNLLEKKKLVCEGTALPAKMTCGYEVPVYANIGANFGIEDITCDGAGGVGLYRTEFQYMLRKDFPDEEALFRDYSEVLKMLKEKPVTIRLLDIGGDKFLPYYNHPVEKNPELGERSIRFLFKNMDILRTQLRAILRASRFGSPRIMLPMIASVEEIQIIRKIISEEKEELEIEHIEYRREYVPVGIMVEVPAVVFNLHKIAQYVDFFSIGSNDLMQYTLAIDRESTAASDLYTPSHPAMLEMIAQIAEISNDKKVELSFCGEMASEIKYIPAILGLGVNILSMNRSNIKDAKEFITKLNLAECKELGIKLRKAHTSKEIENLLNGFLREKLKKLTGV</sequence>